<proteinExistence type="predicted"/>
<feature type="domain" description="Protein kinase" evidence="7">
    <location>
        <begin position="79"/>
        <end position="398"/>
    </location>
</feature>
<dbReference type="Pfam" id="PF00069">
    <property type="entry name" value="Pkinase"/>
    <property type="match status" value="1"/>
</dbReference>
<dbReference type="InterPro" id="IPR000719">
    <property type="entry name" value="Prot_kinase_dom"/>
</dbReference>
<dbReference type="Pfam" id="PF13181">
    <property type="entry name" value="TPR_8"/>
    <property type="match status" value="1"/>
</dbReference>
<dbReference type="PANTHER" id="PTHR43289">
    <property type="entry name" value="MITOGEN-ACTIVATED PROTEIN KINASE KINASE KINASE 20-RELATED"/>
    <property type="match status" value="1"/>
</dbReference>
<dbReference type="EMBL" id="CP027860">
    <property type="protein sequence ID" value="AVP98332.1"/>
    <property type="molecule type" value="Genomic_DNA"/>
</dbReference>
<keyword evidence="6" id="KW-0472">Membrane</keyword>
<evidence type="ECO:0000313" key="8">
    <source>
        <dbReference type="EMBL" id="AVP98332.1"/>
    </source>
</evidence>
<dbReference type="CDD" id="cd14014">
    <property type="entry name" value="STKc_PknB_like"/>
    <property type="match status" value="1"/>
</dbReference>
<dbReference type="PROSITE" id="PS00108">
    <property type="entry name" value="PROTEIN_KINASE_ST"/>
    <property type="match status" value="1"/>
</dbReference>
<dbReference type="PROSITE" id="PS50011">
    <property type="entry name" value="PROTEIN_KINASE_DOM"/>
    <property type="match status" value="1"/>
</dbReference>
<sequence>MDAERYARIREWFDALRDLDSAERAKRLAEEPDPDVRARVEALLGRDTVGPAAVPKSVGGLLGVLAEEAPKAGDAIGAWTLMRVLGEGGMGTVFEARRSDGHFDQTAALKVLKGLPSATALSFLARERQILAGLSHPNIARLLDGGATPGGHPYFVMAMQEGMPIDQYVASRQLRATDIVRLLLPVCAAIGYAHSRLVIHCDLKPANILVDVNGQPCVLDFGIARPLADAAKPADTDMQGVTARAYTPGFASPELEAGEGIGAAADLFSLGRMLAVLVGRDALQQHPDLDAIAAKASHPDPQRRYQSVAAFEADLQHWLGHRPVSARDGAVSYRTRLWLRRHWTGALVATLVLALILGFTLNTIRERDRALLAEQTAKAERDRALAAESRAKQISEFVVSMLDGANPDAGTGEVPVSKLVSEALKRIDTELDGQAEVQSELYGTLGRALRLLGNNKEAGAALEKAVALAREIDRPLVLAEQLTELARYRLAVVDSAAAELPAREAWQIYHAQPDVALDVRMAAAMELAVILSNLGKPESTELLDQVLDTLRKEAPGSAQYTDALDMLAGNRIRFDRNAEAEALLRESLAIQIKQGRGDDESSITTREILGHVLSDLNQSEEAEHMMRDALALRRSKMGEDDPHIPWRLVELARVLDNHGRSLEALGYYAEALKLAEAKIGADTVTYAVMLNGQAMSLQRAGDVQAAERVFSEAVRIARKHWGDADQGTARLVGNAARLQLQLGKLDQAWHMASEAERIWAKQFPADHSDVTETRATLARIACAAGRVAESRSMLQQIDAAVKEPPPGLRRLAERALACLAERSGDLDASLAHLLAAEAADRERFTSKNPQIWLGQLDRIQLLIRRNQPGDRAEARQLAETVLSNVDAALVPNAPQREVLKRLIES</sequence>
<dbReference type="GO" id="GO:0004674">
    <property type="term" value="F:protein serine/threonine kinase activity"/>
    <property type="evidence" value="ECO:0007669"/>
    <property type="project" value="TreeGrafter"/>
</dbReference>
<dbReference type="SMART" id="SM00028">
    <property type="entry name" value="TPR"/>
    <property type="match status" value="4"/>
</dbReference>
<dbReference type="SUPFAM" id="SSF48452">
    <property type="entry name" value="TPR-like"/>
    <property type="match status" value="1"/>
</dbReference>
<name>A0A2P1PU37_9GAMM</name>
<reference evidence="8 9" key="1">
    <citation type="submission" date="2018-03" db="EMBL/GenBank/DDBJ databases">
        <title>Ahniella affigens gen. nov., sp. nov., a gammaproteobacterium isolated from sandy soil near a stream.</title>
        <authorList>
            <person name="Ko Y."/>
            <person name="Kim J.-H."/>
        </authorList>
    </citation>
    <scope>NUCLEOTIDE SEQUENCE [LARGE SCALE GENOMIC DNA]</scope>
    <source>
        <strain evidence="8 9">D13</strain>
    </source>
</reference>
<evidence type="ECO:0000256" key="6">
    <source>
        <dbReference type="SAM" id="Phobius"/>
    </source>
</evidence>
<dbReference type="Pfam" id="PF13424">
    <property type="entry name" value="TPR_12"/>
    <property type="match status" value="1"/>
</dbReference>
<evidence type="ECO:0000256" key="3">
    <source>
        <dbReference type="ARBA" id="ARBA00022777"/>
    </source>
</evidence>
<dbReference type="OrthoDB" id="9783151at2"/>
<dbReference type="AlphaFoldDB" id="A0A2P1PU37"/>
<gene>
    <name evidence="8" type="ORF">C7S18_14535</name>
</gene>
<dbReference type="Proteomes" id="UP000241074">
    <property type="component" value="Chromosome"/>
</dbReference>
<keyword evidence="9" id="KW-1185">Reference proteome</keyword>
<dbReference type="Gene3D" id="1.10.510.10">
    <property type="entry name" value="Transferase(Phosphotransferase) domain 1"/>
    <property type="match status" value="1"/>
</dbReference>
<dbReference type="SMART" id="SM00220">
    <property type="entry name" value="S_TKc"/>
    <property type="match status" value="1"/>
</dbReference>
<keyword evidence="6" id="KW-1133">Transmembrane helix</keyword>
<dbReference type="InterPro" id="IPR019734">
    <property type="entry name" value="TPR_rpt"/>
</dbReference>
<dbReference type="Gene3D" id="1.25.40.10">
    <property type="entry name" value="Tetratricopeptide repeat domain"/>
    <property type="match status" value="2"/>
</dbReference>
<dbReference type="KEGG" id="xba:C7S18_14535"/>
<evidence type="ECO:0000256" key="1">
    <source>
        <dbReference type="ARBA" id="ARBA00022679"/>
    </source>
</evidence>
<dbReference type="PROSITE" id="PS00107">
    <property type="entry name" value="PROTEIN_KINASE_ATP"/>
    <property type="match status" value="1"/>
</dbReference>
<dbReference type="InterPro" id="IPR017441">
    <property type="entry name" value="Protein_kinase_ATP_BS"/>
</dbReference>
<evidence type="ECO:0000256" key="4">
    <source>
        <dbReference type="ARBA" id="ARBA00022840"/>
    </source>
</evidence>
<keyword evidence="4 5" id="KW-0067">ATP-binding</keyword>
<dbReference type="Gene3D" id="3.30.200.20">
    <property type="entry name" value="Phosphorylase Kinase, domain 1"/>
    <property type="match status" value="1"/>
</dbReference>
<evidence type="ECO:0000256" key="5">
    <source>
        <dbReference type="PROSITE-ProRule" id="PRU10141"/>
    </source>
</evidence>
<accession>A0A2P1PU37</accession>
<reference evidence="8 9" key="2">
    <citation type="submission" date="2018-03" db="EMBL/GenBank/DDBJ databases">
        <authorList>
            <person name="Keele B.F."/>
        </authorList>
    </citation>
    <scope>NUCLEOTIDE SEQUENCE [LARGE SCALE GENOMIC DNA]</scope>
    <source>
        <strain evidence="8 9">D13</strain>
    </source>
</reference>
<evidence type="ECO:0000313" key="9">
    <source>
        <dbReference type="Proteomes" id="UP000241074"/>
    </source>
</evidence>
<dbReference type="RefSeq" id="WP_106892252.1">
    <property type="nucleotide sequence ID" value="NZ_CP027860.1"/>
</dbReference>
<dbReference type="InterPro" id="IPR008271">
    <property type="entry name" value="Ser/Thr_kinase_AS"/>
</dbReference>
<dbReference type="Pfam" id="PF12862">
    <property type="entry name" value="ANAPC5"/>
    <property type="match status" value="1"/>
</dbReference>
<keyword evidence="2 5" id="KW-0547">Nucleotide-binding</keyword>
<organism evidence="8 9">
    <name type="scientific">Ahniella affigens</name>
    <dbReference type="NCBI Taxonomy" id="2021234"/>
    <lineage>
        <taxon>Bacteria</taxon>
        <taxon>Pseudomonadati</taxon>
        <taxon>Pseudomonadota</taxon>
        <taxon>Gammaproteobacteria</taxon>
        <taxon>Lysobacterales</taxon>
        <taxon>Rhodanobacteraceae</taxon>
        <taxon>Ahniella</taxon>
    </lineage>
</organism>
<dbReference type="PANTHER" id="PTHR43289:SF34">
    <property type="entry name" value="SERINE_THREONINE-PROTEIN KINASE YBDM-RELATED"/>
    <property type="match status" value="1"/>
</dbReference>
<protein>
    <recommendedName>
        <fullName evidence="7">Protein kinase domain-containing protein</fullName>
    </recommendedName>
</protein>
<feature type="transmembrane region" description="Helical" evidence="6">
    <location>
        <begin position="343"/>
        <end position="361"/>
    </location>
</feature>
<dbReference type="InterPro" id="IPR011009">
    <property type="entry name" value="Kinase-like_dom_sf"/>
</dbReference>
<dbReference type="InterPro" id="IPR026000">
    <property type="entry name" value="Apc5_dom"/>
</dbReference>
<keyword evidence="3" id="KW-0418">Kinase</keyword>
<dbReference type="InterPro" id="IPR011990">
    <property type="entry name" value="TPR-like_helical_dom_sf"/>
</dbReference>
<keyword evidence="6" id="KW-0812">Transmembrane</keyword>
<keyword evidence="1" id="KW-0808">Transferase</keyword>
<dbReference type="GO" id="GO:0005524">
    <property type="term" value="F:ATP binding"/>
    <property type="evidence" value="ECO:0007669"/>
    <property type="project" value="UniProtKB-UniRule"/>
</dbReference>
<evidence type="ECO:0000256" key="2">
    <source>
        <dbReference type="ARBA" id="ARBA00022741"/>
    </source>
</evidence>
<dbReference type="SUPFAM" id="SSF56112">
    <property type="entry name" value="Protein kinase-like (PK-like)"/>
    <property type="match status" value="1"/>
</dbReference>
<feature type="binding site" evidence="5">
    <location>
        <position position="110"/>
    </location>
    <ligand>
        <name>ATP</name>
        <dbReference type="ChEBI" id="CHEBI:30616"/>
    </ligand>
</feature>
<evidence type="ECO:0000259" key="7">
    <source>
        <dbReference type="PROSITE" id="PS50011"/>
    </source>
</evidence>